<dbReference type="InterPro" id="IPR050157">
    <property type="entry name" value="PSI_iron-sulfur_center"/>
</dbReference>
<protein>
    <submittedName>
        <fullName evidence="8">4Fe-4S dicluster domain-containing protein</fullName>
    </submittedName>
</protein>
<evidence type="ECO:0000256" key="4">
    <source>
        <dbReference type="ARBA" id="ARBA00023004"/>
    </source>
</evidence>
<evidence type="ECO:0000256" key="1">
    <source>
        <dbReference type="ARBA" id="ARBA00022485"/>
    </source>
</evidence>
<dbReference type="SUPFAM" id="SSF54862">
    <property type="entry name" value="4Fe-4S ferredoxins"/>
    <property type="match status" value="1"/>
</dbReference>
<evidence type="ECO:0000256" key="3">
    <source>
        <dbReference type="ARBA" id="ARBA00022737"/>
    </source>
</evidence>
<dbReference type="Pfam" id="PF13510">
    <property type="entry name" value="Fer2_4"/>
    <property type="match status" value="1"/>
</dbReference>
<dbReference type="InterPro" id="IPR036010">
    <property type="entry name" value="2Fe-2S_ferredoxin-like_sf"/>
</dbReference>
<name>A0A523UUB0_UNCAE</name>
<dbReference type="CDD" id="cd00207">
    <property type="entry name" value="fer2"/>
    <property type="match status" value="1"/>
</dbReference>
<dbReference type="GO" id="GO:0051539">
    <property type="term" value="F:4 iron, 4 sulfur cluster binding"/>
    <property type="evidence" value="ECO:0007669"/>
    <property type="project" value="UniProtKB-KW"/>
</dbReference>
<keyword evidence="4" id="KW-0408">Iron</keyword>
<dbReference type="Gene3D" id="3.30.70.20">
    <property type="match status" value="1"/>
</dbReference>
<dbReference type="PROSITE" id="PS00641">
    <property type="entry name" value="COMPLEX1_75K_1"/>
    <property type="match status" value="1"/>
</dbReference>
<dbReference type="GO" id="GO:0008137">
    <property type="term" value="F:NADH dehydrogenase (ubiquinone) activity"/>
    <property type="evidence" value="ECO:0007669"/>
    <property type="project" value="InterPro"/>
</dbReference>
<dbReference type="AlphaFoldDB" id="A0A523UUB0"/>
<organism evidence="8 9">
    <name type="scientific">Aerophobetes bacterium</name>
    <dbReference type="NCBI Taxonomy" id="2030807"/>
    <lineage>
        <taxon>Bacteria</taxon>
        <taxon>Candidatus Aerophobota</taxon>
    </lineage>
</organism>
<dbReference type="InterPro" id="IPR017896">
    <property type="entry name" value="4Fe4S_Fe-S-bd"/>
</dbReference>
<dbReference type="InterPro" id="IPR001041">
    <property type="entry name" value="2Fe-2S_ferredoxin-type"/>
</dbReference>
<dbReference type="GO" id="GO:0046872">
    <property type="term" value="F:metal ion binding"/>
    <property type="evidence" value="ECO:0007669"/>
    <property type="project" value="UniProtKB-KW"/>
</dbReference>
<dbReference type="InterPro" id="IPR000283">
    <property type="entry name" value="NADH_UbQ_OxRdtase_75kDa_su_CS"/>
</dbReference>
<feature type="domain" description="2Fe-2S ferredoxin-type" evidence="6">
    <location>
        <begin position="1"/>
        <end position="80"/>
    </location>
</feature>
<dbReference type="PROSITE" id="PS51379">
    <property type="entry name" value="4FE4S_FER_2"/>
    <property type="match status" value="2"/>
</dbReference>
<dbReference type="PROSITE" id="PS51085">
    <property type="entry name" value="2FE2S_FER_2"/>
    <property type="match status" value="1"/>
</dbReference>
<proteinExistence type="predicted"/>
<evidence type="ECO:0000259" key="6">
    <source>
        <dbReference type="PROSITE" id="PS51085"/>
    </source>
</evidence>
<sequence>MIKLIIDGQTIQVKKGLSVLQVAKRAGIEIPTLCYHEALTPQGACRVCTVEIIRKRWSSLSAACTYPVQEGIEVKTDSEKVKRARKIILELLLARCPNVKSIQDLAKKMGVKKPRFQVDNEECILCGLCVRVCQEVIGVNAIGFINRGTKREVTTPYQIHSDVCLGCTACAMVCPTGAIKIEDHKNSRKIPLWHTELKRKKCKVCGNFFAPEVEIDFLKRKKNELPQDLFEVCPNCRRSEWGNKLSLIKTNVPRNFSTKI</sequence>
<evidence type="ECO:0000313" key="9">
    <source>
        <dbReference type="Proteomes" id="UP000320679"/>
    </source>
</evidence>
<dbReference type="EMBL" id="SOJK01000142">
    <property type="protein sequence ID" value="TET46104.1"/>
    <property type="molecule type" value="Genomic_DNA"/>
</dbReference>
<evidence type="ECO:0000313" key="8">
    <source>
        <dbReference type="EMBL" id="TET46104.1"/>
    </source>
</evidence>
<keyword evidence="1" id="KW-0004">4Fe-4S</keyword>
<keyword evidence="5" id="KW-0411">Iron-sulfur</keyword>
<dbReference type="SUPFAM" id="SSF54292">
    <property type="entry name" value="2Fe-2S ferredoxin-like"/>
    <property type="match status" value="1"/>
</dbReference>
<gene>
    <name evidence="8" type="ORF">E3J59_03330</name>
</gene>
<dbReference type="Pfam" id="PF12838">
    <property type="entry name" value="Fer4_7"/>
    <property type="match status" value="1"/>
</dbReference>
<dbReference type="PANTHER" id="PTHR24960">
    <property type="entry name" value="PHOTOSYSTEM I IRON-SULFUR CENTER-RELATED"/>
    <property type="match status" value="1"/>
</dbReference>
<evidence type="ECO:0000256" key="5">
    <source>
        <dbReference type="ARBA" id="ARBA00023014"/>
    </source>
</evidence>
<comment type="caution">
    <text evidence="8">The sequence shown here is derived from an EMBL/GenBank/DDBJ whole genome shotgun (WGS) entry which is preliminary data.</text>
</comment>
<dbReference type="FunFam" id="3.30.70.20:FF:000035">
    <property type="entry name" value="Iron hydrogenase 1"/>
    <property type="match status" value="1"/>
</dbReference>
<dbReference type="Gene3D" id="3.10.20.740">
    <property type="match status" value="1"/>
</dbReference>
<accession>A0A523UUB0</accession>
<reference evidence="8 9" key="1">
    <citation type="submission" date="2019-03" db="EMBL/GenBank/DDBJ databases">
        <title>Metabolic potential of uncultured bacteria and archaea associated with petroleum seepage in deep-sea sediments.</title>
        <authorList>
            <person name="Dong X."/>
            <person name="Hubert C."/>
        </authorList>
    </citation>
    <scope>NUCLEOTIDE SEQUENCE [LARGE SCALE GENOMIC DNA]</scope>
    <source>
        <strain evidence="8">E29_bin78</strain>
    </source>
</reference>
<dbReference type="GO" id="GO:0016020">
    <property type="term" value="C:membrane"/>
    <property type="evidence" value="ECO:0007669"/>
    <property type="project" value="InterPro"/>
</dbReference>
<evidence type="ECO:0000259" key="7">
    <source>
        <dbReference type="PROSITE" id="PS51379"/>
    </source>
</evidence>
<feature type="domain" description="4Fe-4S ferredoxin-type" evidence="7">
    <location>
        <begin position="114"/>
        <end position="142"/>
    </location>
</feature>
<evidence type="ECO:0000256" key="2">
    <source>
        <dbReference type="ARBA" id="ARBA00022723"/>
    </source>
</evidence>
<dbReference type="Proteomes" id="UP000320679">
    <property type="component" value="Unassembled WGS sequence"/>
</dbReference>
<feature type="non-terminal residue" evidence="8">
    <location>
        <position position="1"/>
    </location>
</feature>
<dbReference type="PANTHER" id="PTHR24960:SF84">
    <property type="entry name" value="HYDROGENASE SUBUNIT"/>
    <property type="match status" value="1"/>
</dbReference>
<keyword evidence="2" id="KW-0479">Metal-binding</keyword>
<dbReference type="PROSITE" id="PS00198">
    <property type="entry name" value="4FE4S_FER_1"/>
    <property type="match status" value="1"/>
</dbReference>
<feature type="domain" description="4Fe-4S ferredoxin-type" evidence="7">
    <location>
        <begin position="155"/>
        <end position="184"/>
    </location>
</feature>
<dbReference type="InterPro" id="IPR017900">
    <property type="entry name" value="4Fe4S_Fe_S_CS"/>
</dbReference>
<keyword evidence="3" id="KW-0677">Repeat</keyword>
<dbReference type="GO" id="GO:0042773">
    <property type="term" value="P:ATP synthesis coupled electron transport"/>
    <property type="evidence" value="ECO:0007669"/>
    <property type="project" value="InterPro"/>
</dbReference>